<evidence type="ECO:0000256" key="3">
    <source>
        <dbReference type="ARBA" id="ARBA00022840"/>
    </source>
</evidence>
<dbReference type="SUPFAM" id="SSF52540">
    <property type="entry name" value="P-loop containing nucleoside triphosphate hydrolases"/>
    <property type="match status" value="3"/>
</dbReference>
<feature type="region of interest" description="Disordered" evidence="7">
    <location>
        <begin position="1372"/>
        <end position="1449"/>
    </location>
</feature>
<feature type="region of interest" description="Disordered" evidence="7">
    <location>
        <begin position="1"/>
        <end position="206"/>
    </location>
</feature>
<dbReference type="EMBL" id="PFOB01000050">
    <property type="protein sequence ID" value="PIZ62587.1"/>
    <property type="molecule type" value="Genomic_DNA"/>
</dbReference>
<dbReference type="PANTHER" id="PTHR11638">
    <property type="entry name" value="ATP-DEPENDENT CLP PROTEASE"/>
    <property type="match status" value="1"/>
</dbReference>
<dbReference type="CDD" id="cd00009">
    <property type="entry name" value="AAA"/>
    <property type="match status" value="1"/>
</dbReference>
<accession>A0A2M7TXN2</accession>
<dbReference type="InterPro" id="IPR019489">
    <property type="entry name" value="Clp_ATPase_C"/>
</dbReference>
<dbReference type="FunFam" id="3.40.50.300:FF:000010">
    <property type="entry name" value="Chaperone clpB 1, putative"/>
    <property type="match status" value="1"/>
</dbReference>
<keyword evidence="1 5" id="KW-0677">Repeat</keyword>
<proteinExistence type="predicted"/>
<comment type="caution">
    <text evidence="9">The sequence shown here is derived from an EMBL/GenBank/DDBJ whole genome shotgun (WGS) entry which is preliminary data.</text>
</comment>
<dbReference type="PANTHER" id="PTHR11638:SF18">
    <property type="entry name" value="HEAT SHOCK PROTEIN 104"/>
    <property type="match status" value="1"/>
</dbReference>
<feature type="region of interest" description="Disordered" evidence="7">
    <location>
        <begin position="348"/>
        <end position="367"/>
    </location>
</feature>
<dbReference type="FunFam" id="3.40.50.300:FF:000025">
    <property type="entry name" value="ATP-dependent Clp protease subunit"/>
    <property type="match status" value="1"/>
</dbReference>
<reference evidence="10" key="1">
    <citation type="submission" date="2017-09" db="EMBL/GenBank/DDBJ databases">
        <title>Depth-based differentiation of microbial function through sediment-hosted aquifers and enrichment of novel symbionts in the deep terrestrial subsurface.</title>
        <authorList>
            <person name="Probst A.J."/>
            <person name="Ladd B."/>
            <person name="Jarett J.K."/>
            <person name="Geller-Mcgrath D.E."/>
            <person name="Sieber C.M.K."/>
            <person name="Emerson J.B."/>
            <person name="Anantharaman K."/>
            <person name="Thomas B.C."/>
            <person name="Malmstrom R."/>
            <person name="Stieglmeier M."/>
            <person name="Klingl A."/>
            <person name="Woyke T."/>
            <person name="Ryan C.M."/>
            <person name="Banfield J.F."/>
        </authorList>
    </citation>
    <scope>NUCLEOTIDE SEQUENCE [LARGE SCALE GENOMIC DNA]</scope>
</reference>
<dbReference type="PROSITE" id="PS51903">
    <property type="entry name" value="CLP_R"/>
    <property type="match status" value="1"/>
</dbReference>
<feature type="compositionally biased region" description="Polar residues" evidence="7">
    <location>
        <begin position="66"/>
        <end position="93"/>
    </location>
</feature>
<gene>
    <name evidence="9" type="ORF">COY16_03875</name>
</gene>
<keyword evidence="3" id="KW-0067">ATP-binding</keyword>
<feature type="compositionally biased region" description="Polar residues" evidence="7">
    <location>
        <begin position="35"/>
        <end position="59"/>
    </location>
</feature>
<dbReference type="InterPro" id="IPR004176">
    <property type="entry name" value="Clp_R_N"/>
</dbReference>
<dbReference type="SMART" id="SM01086">
    <property type="entry name" value="ClpB_D2-small"/>
    <property type="match status" value="1"/>
</dbReference>
<feature type="domain" description="Clp R" evidence="8">
    <location>
        <begin position="213"/>
        <end position="352"/>
    </location>
</feature>
<evidence type="ECO:0000256" key="6">
    <source>
        <dbReference type="SAM" id="Coils"/>
    </source>
</evidence>
<dbReference type="Pfam" id="PF17871">
    <property type="entry name" value="AAA_lid_9"/>
    <property type="match status" value="1"/>
</dbReference>
<feature type="compositionally biased region" description="Polar residues" evidence="7">
    <location>
        <begin position="112"/>
        <end position="121"/>
    </location>
</feature>
<dbReference type="GO" id="GO:0005737">
    <property type="term" value="C:cytoplasm"/>
    <property type="evidence" value="ECO:0007669"/>
    <property type="project" value="TreeGrafter"/>
</dbReference>
<dbReference type="Proteomes" id="UP000228503">
    <property type="component" value="Unassembled WGS sequence"/>
</dbReference>
<dbReference type="InterPro" id="IPR003959">
    <property type="entry name" value="ATPase_AAA_core"/>
</dbReference>
<feature type="compositionally biased region" description="Low complexity" evidence="7">
    <location>
        <begin position="122"/>
        <end position="191"/>
    </location>
</feature>
<feature type="region of interest" description="Disordered" evidence="7">
    <location>
        <begin position="954"/>
        <end position="983"/>
    </location>
</feature>
<feature type="compositionally biased region" description="Polar residues" evidence="7">
    <location>
        <begin position="10"/>
        <end position="27"/>
    </location>
</feature>
<feature type="compositionally biased region" description="Basic and acidic residues" evidence="7">
    <location>
        <begin position="969"/>
        <end position="983"/>
    </location>
</feature>
<protein>
    <recommendedName>
        <fullName evidence="8">Clp R domain-containing protein</fullName>
    </recommendedName>
</protein>
<dbReference type="PROSITE" id="PS00870">
    <property type="entry name" value="CLPAB_1"/>
    <property type="match status" value="1"/>
</dbReference>
<keyword evidence="2" id="KW-0547">Nucleotide-binding</keyword>
<organism evidence="9 10">
    <name type="scientific">Candidatus Roizmanbacteria bacterium CG_4_10_14_0_2_um_filter_39_13</name>
    <dbReference type="NCBI Taxonomy" id="1974825"/>
    <lineage>
        <taxon>Bacteria</taxon>
        <taxon>Candidatus Roizmaniibacteriota</taxon>
    </lineage>
</organism>
<evidence type="ECO:0000256" key="7">
    <source>
        <dbReference type="SAM" id="MobiDB-lite"/>
    </source>
</evidence>
<evidence type="ECO:0000256" key="4">
    <source>
        <dbReference type="ARBA" id="ARBA00023186"/>
    </source>
</evidence>
<sequence>MAGIFDFIKKQSSNANPSDDSGQSAPSNGAADAQKTATQSPTEVQTPNSPSESNTNITTAPVVVKQESQQVSGTTSQSYNGIGNPPGGQSYNGIGTPPAKPVPVQNAPETKVVNQVPQTAPSSNNSNSQNQSKNNPGYQSQNNQNRNNQYPNKPNPSQQQYNKYNNQNQGQGGNNQSYNNQGNNSASAQKNKPSGVALQSNMTDKKRSELDVMTHLTQRSNKVFVKANDKAKEMKNAFVDSEHLLYGLLSDSQVYKLLTELKVQPQIVEQELAKVYKKENSPKPPQIAPRIKQIIEKSLAVARKLGYEFISPEHILLALYEEGEGVGARILVKLGLTKEDINQKITGKKEGVSGDAGKTEKPKQRSALDQCTIDLTAKASRGELDPVVERSDVIERLVHILSRRIKNNPALIGEPGVGKTAVVEGLAQRIVEQQVPESLLNKKIAQLDLSAVVAGASHRGEFEERMKSVIDELKNSKGQVIMFIDEMHTMMGAGSGEGALDASNFIKPALARGEVQFIGATTITEYRKYIEKDAALERRFQTVLVPEPNAEASIKMLKAARDKYESFHKVKIPDDVIDAAVRLSKRYIGDRFLPDKAFDLMDEAAAAVRLPLISLPEKIKSIEERIAQLKQELAEDEQRNEKVRARILRSKIDDVQVKLTEMKDEYNMKKAQTTTQVTVNIVKDIVATRTGIPLSKIGTSEGDKLTKLEEIIHARMIGQERAVKSVSQAVRRGRAGLKNAKRPIGSFVFLGPTGVGKTELAKSLAEVLFDDEEAVIRFDMTEFMERHEVAKLLGPPPGYVGFEEGGKLTEAVRRKPYSLVLFDEIEKAHPDIFNVLLQVLDDGRLTDNKGRTISFKNTVVICTSNIGTALIQKDLLETGKSEVTEPKVISTYTFSPRGRELMTIGNKYFERGGTPGAMLEEATASLTTGIPAKPMSPSSSWTDKDLSEYFAGQKVEGKPMPPSVEEMTVDQKTEKPQEEKELTDKDIEERKVKEEMAQSDKRQNVGFPTFGYDTHAISANGTEVITKGAGMYVRTSTTAKEWKLTNLIDYFKDNIVVNAIPDAPDEQLPTIRLKTHAYSPEEMEIVTFKDRFWRRKENTTDWQTGMLKDYFTDFTIKQTGEKEISFPVTHWDIHTFNPSGKEIILVGDAVWTREKGTTEWIKQQLKSYFGENFPLEKETVEKEKVENQADKKQYDVIKEKVMNELLKFFRPELVNRFDEVIVFEPLRYHHMTAIAKLQLKSLSKLLEEQEMGFSVTDEAIKEIVRSGFDPVYGARPLRRAIQKLVENPISEMIIAQEVKAGDTIIVDYDGIEFIFNVEQIERKDTDNSKKKAEKHSFSCNTCKAIFDSEVIPNSTQVCAKCASHDVIEKPKVPLVPEKNKEESIRENENTQDPQPDKKNAFETPMKDSSQTNGASNGFQMNQQNNMAQQAAIPSNPVEPIISTASQTSV</sequence>
<evidence type="ECO:0000259" key="8">
    <source>
        <dbReference type="PROSITE" id="PS51903"/>
    </source>
</evidence>
<dbReference type="Gene3D" id="4.10.860.10">
    <property type="entry name" value="UVR domain"/>
    <property type="match status" value="1"/>
</dbReference>
<dbReference type="Pfam" id="PF02861">
    <property type="entry name" value="Clp_N"/>
    <property type="match status" value="1"/>
</dbReference>
<dbReference type="InterPro" id="IPR001270">
    <property type="entry name" value="ClpA/B"/>
</dbReference>
<feature type="compositionally biased region" description="Basic and acidic residues" evidence="7">
    <location>
        <begin position="1372"/>
        <end position="1400"/>
    </location>
</feature>
<evidence type="ECO:0000256" key="1">
    <source>
        <dbReference type="ARBA" id="ARBA00022737"/>
    </source>
</evidence>
<dbReference type="Pfam" id="PF00004">
    <property type="entry name" value="AAA"/>
    <property type="match status" value="1"/>
</dbReference>
<keyword evidence="4" id="KW-0143">Chaperone</keyword>
<feature type="compositionally biased region" description="Polar residues" evidence="7">
    <location>
        <begin position="1406"/>
        <end position="1418"/>
    </location>
</feature>
<dbReference type="Gene3D" id="3.40.50.300">
    <property type="entry name" value="P-loop containing nucleotide triphosphate hydrolases"/>
    <property type="match status" value="3"/>
</dbReference>
<dbReference type="GO" id="GO:0005524">
    <property type="term" value="F:ATP binding"/>
    <property type="evidence" value="ECO:0007669"/>
    <property type="project" value="UniProtKB-KW"/>
</dbReference>
<dbReference type="InterPro" id="IPR018368">
    <property type="entry name" value="ClpA/B_CS1"/>
</dbReference>
<dbReference type="Gene3D" id="1.10.1780.10">
    <property type="entry name" value="Clp, N-terminal domain"/>
    <property type="match status" value="1"/>
</dbReference>
<evidence type="ECO:0000256" key="2">
    <source>
        <dbReference type="ARBA" id="ARBA00022741"/>
    </source>
</evidence>
<dbReference type="InterPro" id="IPR027417">
    <property type="entry name" value="P-loop_NTPase"/>
</dbReference>
<dbReference type="SMART" id="SM00382">
    <property type="entry name" value="AAA"/>
    <property type="match status" value="2"/>
</dbReference>
<dbReference type="Pfam" id="PF10431">
    <property type="entry name" value="ClpB_D2-small"/>
    <property type="match status" value="1"/>
</dbReference>
<dbReference type="GO" id="GO:0016887">
    <property type="term" value="F:ATP hydrolysis activity"/>
    <property type="evidence" value="ECO:0007669"/>
    <property type="project" value="InterPro"/>
</dbReference>
<dbReference type="PRINTS" id="PR00300">
    <property type="entry name" value="CLPPROTEASEA"/>
</dbReference>
<evidence type="ECO:0000313" key="10">
    <source>
        <dbReference type="Proteomes" id="UP000228503"/>
    </source>
</evidence>
<feature type="compositionally biased region" description="Basic and acidic residues" evidence="7">
    <location>
        <begin position="348"/>
        <end position="363"/>
    </location>
</feature>
<dbReference type="InterPro" id="IPR003593">
    <property type="entry name" value="AAA+_ATPase"/>
</dbReference>
<dbReference type="SUPFAM" id="SSF81923">
    <property type="entry name" value="Double Clp-N motif"/>
    <property type="match status" value="1"/>
</dbReference>
<dbReference type="CDD" id="cd19499">
    <property type="entry name" value="RecA-like_ClpB_Hsp104-like"/>
    <property type="match status" value="1"/>
</dbReference>
<evidence type="ECO:0000256" key="5">
    <source>
        <dbReference type="PROSITE-ProRule" id="PRU01251"/>
    </source>
</evidence>
<dbReference type="Gene3D" id="1.10.8.60">
    <property type="match status" value="2"/>
</dbReference>
<feature type="coiled-coil region" evidence="6">
    <location>
        <begin position="612"/>
        <end position="672"/>
    </location>
</feature>
<dbReference type="Pfam" id="PF07724">
    <property type="entry name" value="AAA_2"/>
    <property type="match status" value="1"/>
</dbReference>
<evidence type="ECO:0000313" key="9">
    <source>
        <dbReference type="EMBL" id="PIZ62587.1"/>
    </source>
</evidence>
<dbReference type="InterPro" id="IPR050130">
    <property type="entry name" value="ClpA_ClpB"/>
</dbReference>
<dbReference type="InterPro" id="IPR041546">
    <property type="entry name" value="ClpA/ClpB_AAA_lid"/>
</dbReference>
<keyword evidence="6" id="KW-0175">Coiled coil</keyword>
<dbReference type="InterPro" id="IPR036628">
    <property type="entry name" value="Clp_N_dom_sf"/>
</dbReference>
<name>A0A2M7TXN2_9BACT</name>
<dbReference type="GO" id="GO:0034605">
    <property type="term" value="P:cellular response to heat"/>
    <property type="evidence" value="ECO:0007669"/>
    <property type="project" value="TreeGrafter"/>
</dbReference>
<feature type="compositionally biased region" description="Low complexity" evidence="7">
    <location>
        <begin position="1419"/>
        <end position="1431"/>
    </location>
</feature>